<dbReference type="Pfam" id="PF02627">
    <property type="entry name" value="CMD"/>
    <property type="match status" value="1"/>
</dbReference>
<evidence type="ECO:0000259" key="1">
    <source>
        <dbReference type="Pfam" id="PF02627"/>
    </source>
</evidence>
<evidence type="ECO:0000313" key="3">
    <source>
        <dbReference type="Proteomes" id="UP000199093"/>
    </source>
</evidence>
<feature type="domain" description="Carboxymuconolactone decarboxylase-like" evidence="1">
    <location>
        <begin position="22"/>
        <end position="104"/>
    </location>
</feature>
<dbReference type="InterPro" id="IPR029032">
    <property type="entry name" value="AhpD-like"/>
</dbReference>
<keyword evidence="2" id="KW-0560">Oxidoreductase</keyword>
<dbReference type="AlphaFoldDB" id="A0A1G8SEQ4"/>
<dbReference type="Proteomes" id="UP000199093">
    <property type="component" value="Unassembled WGS sequence"/>
</dbReference>
<dbReference type="SUPFAM" id="SSF69118">
    <property type="entry name" value="AhpD-like"/>
    <property type="match status" value="1"/>
</dbReference>
<organism evidence="2 3">
    <name type="scientific">Salipiger marinus</name>
    <dbReference type="NCBI Taxonomy" id="555512"/>
    <lineage>
        <taxon>Bacteria</taxon>
        <taxon>Pseudomonadati</taxon>
        <taxon>Pseudomonadota</taxon>
        <taxon>Alphaproteobacteria</taxon>
        <taxon>Rhodobacterales</taxon>
        <taxon>Roseobacteraceae</taxon>
        <taxon>Salipiger</taxon>
    </lineage>
</organism>
<dbReference type="RefSeq" id="WP_089850779.1">
    <property type="nucleotide sequence ID" value="NZ_FNEJ01000024.1"/>
</dbReference>
<dbReference type="NCBIfam" id="TIGR00778">
    <property type="entry name" value="ahpD_dom"/>
    <property type="match status" value="1"/>
</dbReference>
<dbReference type="GO" id="GO:0051920">
    <property type="term" value="F:peroxiredoxin activity"/>
    <property type="evidence" value="ECO:0007669"/>
    <property type="project" value="InterPro"/>
</dbReference>
<dbReference type="PANTHER" id="PTHR33930:SF2">
    <property type="entry name" value="BLR3452 PROTEIN"/>
    <property type="match status" value="1"/>
</dbReference>
<protein>
    <submittedName>
        <fullName evidence="2">Alkylhydroperoxidase AhpD family core domain-containing protein</fullName>
    </submittedName>
</protein>
<dbReference type="EMBL" id="FNEJ01000024">
    <property type="protein sequence ID" value="SDJ27654.1"/>
    <property type="molecule type" value="Genomic_DNA"/>
</dbReference>
<evidence type="ECO:0000313" key="2">
    <source>
        <dbReference type="EMBL" id="SDJ27654.1"/>
    </source>
</evidence>
<dbReference type="InterPro" id="IPR003779">
    <property type="entry name" value="CMD-like"/>
</dbReference>
<dbReference type="OrthoDB" id="1683318at2"/>
<keyword evidence="3" id="KW-1185">Reference proteome</keyword>
<dbReference type="STRING" id="555512.SAMN04487993_102424"/>
<dbReference type="PANTHER" id="PTHR33930">
    <property type="entry name" value="ALKYL HYDROPEROXIDE REDUCTASE AHPD"/>
    <property type="match status" value="1"/>
</dbReference>
<gene>
    <name evidence="2" type="ORF">SAMN04487993_102424</name>
</gene>
<proteinExistence type="predicted"/>
<keyword evidence="2" id="KW-0575">Peroxidase</keyword>
<dbReference type="Gene3D" id="1.20.1290.10">
    <property type="entry name" value="AhpD-like"/>
    <property type="match status" value="1"/>
</dbReference>
<dbReference type="InterPro" id="IPR004675">
    <property type="entry name" value="AhpD_core"/>
</dbReference>
<reference evidence="2 3" key="1">
    <citation type="submission" date="2016-10" db="EMBL/GenBank/DDBJ databases">
        <authorList>
            <person name="de Groot N.N."/>
        </authorList>
    </citation>
    <scope>NUCLEOTIDE SEQUENCE [LARGE SCALE GENOMIC DNA]</scope>
    <source>
        <strain evidence="2 3">DSM 26424</strain>
    </source>
</reference>
<name>A0A1G8SEQ4_9RHOB</name>
<accession>A0A1G8SEQ4</accession>
<sequence length="114" mass="11798">MSYTDTLAKTRANLRGLRKAIPDTFAGFVALEQAASVEGALDAKQKEFVALGIAVALRCEDCILSHAAALHRLGASRDEIGQVLGTAVQMAGGPGLMYAAKALAAFDEFAGTGD</sequence>